<proteinExistence type="predicted"/>
<evidence type="ECO:0000313" key="4">
    <source>
        <dbReference type="Proteomes" id="UP000005240"/>
    </source>
</evidence>
<keyword evidence="4" id="KW-1185">Reference proteome</keyword>
<reference evidence="3 4" key="3">
    <citation type="journal article" date="2017" name="G3 (Bethesda)">
        <title>Comparative analysis highlights variable genome content of wheat rusts and divergence of the mating loci.</title>
        <authorList>
            <person name="Cuomo C.A."/>
            <person name="Bakkeren G."/>
            <person name="Khalil H.B."/>
            <person name="Panwar V."/>
            <person name="Joly D."/>
            <person name="Linning R."/>
            <person name="Sakthikumar S."/>
            <person name="Song X."/>
            <person name="Adiconis X."/>
            <person name="Fan L."/>
            <person name="Goldberg J.M."/>
            <person name="Levin J.Z."/>
            <person name="Young S."/>
            <person name="Zeng Q."/>
            <person name="Anikster Y."/>
            <person name="Bruce M."/>
            <person name="Wang M."/>
            <person name="Yin C."/>
            <person name="McCallum B."/>
            <person name="Szabo L.J."/>
            <person name="Hulbert S."/>
            <person name="Chen X."/>
            <person name="Fellers J.P."/>
        </authorList>
    </citation>
    <scope>NUCLEOTIDE SEQUENCE</scope>
    <source>
        <strain evidence="4">Isolate 1-1 / race 1 (BBBD)</strain>
        <strain evidence="3">isolate 1-1 / race 1 (BBBD)</strain>
    </source>
</reference>
<dbReference type="Proteomes" id="UP000005240">
    <property type="component" value="Unassembled WGS sequence"/>
</dbReference>
<dbReference type="EnsemblFungi" id="PTTG_27707-t43_1">
    <property type="protein sequence ID" value="PTTG_27707-t43_1-p1"/>
    <property type="gene ID" value="PTTG_27707"/>
</dbReference>
<evidence type="ECO:0000313" key="3">
    <source>
        <dbReference type="EnsemblFungi" id="PTTG_27707-t43_1-p1"/>
    </source>
</evidence>
<evidence type="ECO:0000313" key="2">
    <source>
        <dbReference type="EMBL" id="OAV92227.1"/>
    </source>
</evidence>
<dbReference type="VEuPathDB" id="FungiDB:PTTG_27707"/>
<dbReference type="AlphaFoldDB" id="A0A180GHJ9"/>
<reference evidence="2" key="2">
    <citation type="submission" date="2016-05" db="EMBL/GenBank/DDBJ databases">
        <title>Comparative analysis highlights variable genome content of wheat rusts and divergence of the mating loci.</title>
        <authorList>
            <person name="Cuomo C.A."/>
            <person name="Bakkeren G."/>
            <person name="Szabo L."/>
            <person name="Khalil H."/>
            <person name="Joly D."/>
            <person name="Goldberg J."/>
            <person name="Young S."/>
            <person name="Zeng Q."/>
            <person name="Fellers J."/>
        </authorList>
    </citation>
    <scope>NUCLEOTIDE SEQUENCE [LARGE SCALE GENOMIC DNA]</scope>
    <source>
        <strain evidence="2">1-1 BBBD Race 1</strain>
    </source>
</reference>
<sequence>MSFDASTATGSLPQTMNMPEADRSGLVLALLTAILQHRGSAGPSGPPAQAPIPLSHAD</sequence>
<evidence type="ECO:0000256" key="1">
    <source>
        <dbReference type="SAM" id="MobiDB-lite"/>
    </source>
</evidence>
<feature type="region of interest" description="Disordered" evidence="1">
    <location>
        <begin position="38"/>
        <end position="58"/>
    </location>
</feature>
<reference evidence="3" key="4">
    <citation type="submission" date="2025-05" db="UniProtKB">
        <authorList>
            <consortium name="EnsemblFungi"/>
        </authorList>
    </citation>
    <scope>IDENTIFICATION</scope>
    <source>
        <strain evidence="3">isolate 1-1 / race 1 (BBBD)</strain>
    </source>
</reference>
<accession>A0A180GHJ9</accession>
<reference evidence="2" key="1">
    <citation type="submission" date="2009-11" db="EMBL/GenBank/DDBJ databases">
        <authorList>
            <consortium name="The Broad Institute Genome Sequencing Platform"/>
            <person name="Ward D."/>
            <person name="Feldgarden M."/>
            <person name="Earl A."/>
            <person name="Young S.K."/>
            <person name="Zeng Q."/>
            <person name="Koehrsen M."/>
            <person name="Alvarado L."/>
            <person name="Berlin A."/>
            <person name="Bochicchio J."/>
            <person name="Borenstein D."/>
            <person name="Chapman S.B."/>
            <person name="Chen Z."/>
            <person name="Engels R."/>
            <person name="Freedman E."/>
            <person name="Gellesch M."/>
            <person name="Goldberg J."/>
            <person name="Griggs A."/>
            <person name="Gujja S."/>
            <person name="Heilman E."/>
            <person name="Heiman D."/>
            <person name="Hepburn T."/>
            <person name="Howarth C."/>
            <person name="Jen D."/>
            <person name="Larson L."/>
            <person name="Lewis B."/>
            <person name="Mehta T."/>
            <person name="Park D."/>
            <person name="Pearson M."/>
            <person name="Roberts A."/>
            <person name="Saif S."/>
            <person name="Shea T."/>
            <person name="Shenoy N."/>
            <person name="Sisk P."/>
            <person name="Stolte C."/>
            <person name="Sykes S."/>
            <person name="Thomson T."/>
            <person name="Walk T."/>
            <person name="White J."/>
            <person name="Yandava C."/>
            <person name="Izard J."/>
            <person name="Baranova O.V."/>
            <person name="Blanton J.M."/>
            <person name="Tanner A.C."/>
            <person name="Dewhirst F.E."/>
            <person name="Haas B."/>
            <person name="Nusbaum C."/>
            <person name="Birren B."/>
        </authorList>
    </citation>
    <scope>NUCLEOTIDE SEQUENCE [LARGE SCALE GENOMIC DNA]</scope>
    <source>
        <strain evidence="2">1-1 BBBD Race 1</strain>
    </source>
</reference>
<gene>
    <name evidence="2" type="ORF">PTTG_27707</name>
</gene>
<organism evidence="2">
    <name type="scientific">Puccinia triticina (isolate 1-1 / race 1 (BBBD))</name>
    <name type="common">Brown leaf rust fungus</name>
    <dbReference type="NCBI Taxonomy" id="630390"/>
    <lineage>
        <taxon>Eukaryota</taxon>
        <taxon>Fungi</taxon>
        <taxon>Dikarya</taxon>
        <taxon>Basidiomycota</taxon>
        <taxon>Pucciniomycotina</taxon>
        <taxon>Pucciniomycetes</taxon>
        <taxon>Pucciniales</taxon>
        <taxon>Pucciniaceae</taxon>
        <taxon>Puccinia</taxon>
    </lineage>
</organism>
<name>A0A180GHJ9_PUCT1</name>
<dbReference type="EMBL" id="ADAS02000067">
    <property type="protein sequence ID" value="OAV92227.1"/>
    <property type="molecule type" value="Genomic_DNA"/>
</dbReference>
<protein>
    <submittedName>
        <fullName evidence="2 3">Uncharacterized protein</fullName>
    </submittedName>
</protein>